<comment type="similarity">
    <text evidence="1 6">Belongs to the ATG17 family.</text>
</comment>
<evidence type="ECO:0000256" key="4">
    <source>
        <dbReference type="ARBA" id="ARBA00023006"/>
    </source>
</evidence>
<dbReference type="PANTHER" id="PTHR28005">
    <property type="entry name" value="AUTOPHAGY-RELATED PROTEIN 17"/>
    <property type="match status" value="1"/>
</dbReference>
<evidence type="ECO:0000256" key="5">
    <source>
        <dbReference type="ARBA" id="ARBA00023136"/>
    </source>
</evidence>
<dbReference type="RefSeq" id="XP_003684293.1">
    <property type="nucleotide sequence ID" value="XM_003684245.1"/>
</dbReference>
<evidence type="ECO:0000313" key="8">
    <source>
        <dbReference type="EMBL" id="CCE61859.1"/>
    </source>
</evidence>
<keyword evidence="3 6" id="KW-0963">Cytoplasm</keyword>
<reference evidence="8 9" key="1">
    <citation type="journal article" date="2011" name="Proc. Natl. Acad. Sci. U.S.A.">
        <title>Evolutionary erosion of yeast sex chromosomes by mating-type switching accidents.</title>
        <authorList>
            <person name="Gordon J.L."/>
            <person name="Armisen D."/>
            <person name="Proux-Wera E."/>
            <person name="Oheigeartaigh S.S."/>
            <person name="Byrne K.P."/>
            <person name="Wolfe K.H."/>
        </authorList>
    </citation>
    <scope>NUCLEOTIDE SEQUENCE [LARGE SCALE GENOMIC DNA]</scope>
    <source>
        <strain evidence="9">ATCC 24235 / CBS 4417 / NBRC 1672 / NRRL Y-8282 / UCD 70-5</strain>
    </source>
</reference>
<gene>
    <name evidence="8" type="primary">TPHA0B01870</name>
    <name evidence="8" type="ordered locus">TPHA_0B01870</name>
</gene>
<dbReference type="GO" id="GO:0034727">
    <property type="term" value="P:piecemeal microautophagy of the nucleus"/>
    <property type="evidence" value="ECO:0007669"/>
    <property type="project" value="EnsemblFungi"/>
</dbReference>
<dbReference type="STRING" id="1071381.G8BPC8"/>
<dbReference type="GO" id="GO:0030295">
    <property type="term" value="F:protein kinase activator activity"/>
    <property type="evidence" value="ECO:0007669"/>
    <property type="project" value="EnsemblFungi"/>
</dbReference>
<dbReference type="GO" id="GO:2000786">
    <property type="term" value="P:positive regulation of autophagosome assembly"/>
    <property type="evidence" value="ECO:0007669"/>
    <property type="project" value="EnsemblFungi"/>
</dbReference>
<dbReference type="GO" id="GO:0034045">
    <property type="term" value="C:phagophore assembly site membrane"/>
    <property type="evidence" value="ECO:0007669"/>
    <property type="project" value="UniProtKB-SubCell"/>
</dbReference>
<dbReference type="GO" id="GO:0000425">
    <property type="term" value="P:pexophagy"/>
    <property type="evidence" value="ECO:0007669"/>
    <property type="project" value="EnsemblFungi"/>
</dbReference>
<evidence type="ECO:0000256" key="3">
    <source>
        <dbReference type="ARBA" id="ARBA00022490"/>
    </source>
</evidence>
<comment type="function">
    <text evidence="6">Autophagy-specific protein that functions in response to autophagy-inducing signals as a scaffold to recruit other ATG proteins to organize preautophagosomal structure (PAS) formation. Modulates the timing and magnitude of the autophagy response, such as the size of the sequestering vesicles. Plays particularly a role in pexophagy and nucleophagy.</text>
</comment>
<dbReference type="AlphaFoldDB" id="G8BPC8"/>
<keyword evidence="5" id="KW-0472">Membrane</keyword>
<evidence type="ECO:0000259" key="7">
    <source>
        <dbReference type="Pfam" id="PF04108"/>
    </source>
</evidence>
<keyword evidence="9" id="KW-1185">Reference proteome</keyword>
<dbReference type="GO" id="GO:0000422">
    <property type="term" value="P:autophagy of mitochondrion"/>
    <property type="evidence" value="ECO:0007669"/>
    <property type="project" value="EnsemblFungi"/>
</dbReference>
<dbReference type="Proteomes" id="UP000005666">
    <property type="component" value="Chromosome 2"/>
</dbReference>
<dbReference type="GO" id="GO:0120095">
    <property type="term" value="C:vacuole-isolation membrane contact site"/>
    <property type="evidence" value="ECO:0007669"/>
    <property type="project" value="EnsemblFungi"/>
</dbReference>
<evidence type="ECO:0000256" key="1">
    <source>
        <dbReference type="ARBA" id="ARBA00006259"/>
    </source>
</evidence>
<dbReference type="PANTHER" id="PTHR28005:SF1">
    <property type="entry name" value="AUTOPHAGY-RELATED PROTEIN 17"/>
    <property type="match status" value="1"/>
</dbReference>
<evidence type="ECO:0000256" key="2">
    <source>
        <dbReference type="ARBA" id="ARBA00013806"/>
    </source>
</evidence>
<dbReference type="Pfam" id="PF04108">
    <property type="entry name" value="ATG17_like"/>
    <property type="match status" value="1"/>
</dbReference>
<sequence>MSSQDYLNNARKSLVEAQVVSQETNINIKNIKDRLTELEKSIGKGKFIRKSLEKQVQFLRNNILRDFIERRLINKEWSQVILIDMVRDLHHWNALIRNQAEVLENTKNVLNDPSKKTFDNEFQTLGSFISQDNLNILEARLNEIPNIELHIDTIKHQYQIMVNKIDTELIKKDMQDLFLKFEKTFDQDSDEMQKLLLKYPTELKELECDIVNYLSSLTHHYEQCQLLCDIDEFSPDFKELSEIIKADNNELHIISESLEETVKNINGRINSVSKLLANKEKESLEYKKLFKDLLKKFKTNHEYLLIFKEIAEIIEKFKNTCIQDMSYIEDLYHFYQNFESSYQNMLQEINRRKQVAKEMQKILDDCESQLKALSLKDKVCREQFLNENGKYLPENILPAEMQSSKPLYSLEYSINKY</sequence>
<dbReference type="GO" id="GO:0000149">
    <property type="term" value="F:SNARE binding"/>
    <property type="evidence" value="ECO:0007669"/>
    <property type="project" value="EnsemblFungi"/>
</dbReference>
<dbReference type="KEGG" id="tpf:TPHA_0B01870"/>
<dbReference type="OrthoDB" id="1937984at2759"/>
<keyword evidence="4 6" id="KW-0072">Autophagy</keyword>
<name>G8BPC8_TETPH</name>
<comment type="subcellular location">
    <subcellularLocation>
        <location evidence="6">Cytoplasm</location>
    </subcellularLocation>
    <subcellularLocation>
        <location evidence="6">Preautophagosomal structure membrane</location>
        <topology evidence="6">Peripheral membrane protein</topology>
    </subcellularLocation>
</comment>
<dbReference type="EMBL" id="HE612857">
    <property type="protein sequence ID" value="CCE61859.1"/>
    <property type="molecule type" value="Genomic_DNA"/>
</dbReference>
<proteinExistence type="inferred from homology"/>
<dbReference type="GO" id="GO:0045772">
    <property type="term" value="P:positive regulation of autophagosome size"/>
    <property type="evidence" value="ECO:0007669"/>
    <property type="project" value="EnsemblFungi"/>
</dbReference>
<dbReference type="InterPro" id="IPR007240">
    <property type="entry name" value="Atg17"/>
</dbReference>
<dbReference type="GO" id="GO:1990316">
    <property type="term" value="C:Atg1/ULK1 kinase complex"/>
    <property type="evidence" value="ECO:0007669"/>
    <property type="project" value="EnsemblFungi"/>
</dbReference>
<dbReference type="OMA" id="PENIWPN"/>
<dbReference type="GeneID" id="11534915"/>
<protein>
    <recommendedName>
        <fullName evidence="2 6">Autophagy-related protein 17</fullName>
    </recommendedName>
</protein>
<dbReference type="GO" id="GO:0060090">
    <property type="term" value="F:molecular adaptor activity"/>
    <property type="evidence" value="ECO:0007669"/>
    <property type="project" value="EnsemblFungi"/>
</dbReference>
<dbReference type="InterPro" id="IPR045326">
    <property type="entry name" value="ATG17-like_dom"/>
</dbReference>
<dbReference type="eggNOG" id="ENOG502QQDW">
    <property type="taxonomic scope" value="Eukaryota"/>
</dbReference>
<feature type="domain" description="Autophagy protein ATG17-like" evidence="7">
    <location>
        <begin position="13"/>
        <end position="392"/>
    </location>
</feature>
<dbReference type="GO" id="GO:0034497">
    <property type="term" value="P:protein localization to phagophore assembly site"/>
    <property type="evidence" value="ECO:0007669"/>
    <property type="project" value="EnsemblFungi"/>
</dbReference>
<evidence type="ECO:0000313" key="9">
    <source>
        <dbReference type="Proteomes" id="UP000005666"/>
    </source>
</evidence>
<accession>G8BPC8</accession>
<organism evidence="8 9">
    <name type="scientific">Tetrapisispora phaffii (strain ATCC 24235 / CBS 4417 / NBRC 1672 / NRRL Y-8282 / UCD 70-5)</name>
    <name type="common">Yeast</name>
    <name type="synonym">Fabospora phaffii</name>
    <dbReference type="NCBI Taxonomy" id="1071381"/>
    <lineage>
        <taxon>Eukaryota</taxon>
        <taxon>Fungi</taxon>
        <taxon>Dikarya</taxon>
        <taxon>Ascomycota</taxon>
        <taxon>Saccharomycotina</taxon>
        <taxon>Saccharomycetes</taxon>
        <taxon>Saccharomycetales</taxon>
        <taxon>Saccharomycetaceae</taxon>
        <taxon>Tetrapisispora</taxon>
    </lineage>
</organism>
<dbReference type="GO" id="GO:0006995">
    <property type="term" value="P:cellular response to nitrogen starvation"/>
    <property type="evidence" value="ECO:0007669"/>
    <property type="project" value="EnsemblFungi"/>
</dbReference>
<dbReference type="HOGENOM" id="CLU_051526_0_0_1"/>
<evidence type="ECO:0000256" key="6">
    <source>
        <dbReference type="RuleBase" id="RU368080"/>
    </source>
</evidence>